<proteinExistence type="predicted"/>
<keyword evidence="1" id="KW-0472">Membrane</keyword>
<organism evidence="2">
    <name type="scientific">Archaeoglobus fulgidus</name>
    <dbReference type="NCBI Taxonomy" id="2234"/>
    <lineage>
        <taxon>Archaea</taxon>
        <taxon>Methanobacteriati</taxon>
        <taxon>Methanobacteriota</taxon>
        <taxon>Archaeoglobi</taxon>
        <taxon>Archaeoglobales</taxon>
        <taxon>Archaeoglobaceae</taxon>
        <taxon>Archaeoglobus</taxon>
    </lineage>
</organism>
<gene>
    <name evidence="2" type="ORF">ENT52_06060</name>
</gene>
<name>A0A7J3M4R6_ARCFL</name>
<dbReference type="EMBL" id="DSYZ01000114">
    <property type="protein sequence ID" value="HGT83274.1"/>
    <property type="molecule type" value="Genomic_DNA"/>
</dbReference>
<protein>
    <submittedName>
        <fullName evidence="2">Uncharacterized protein</fullName>
    </submittedName>
</protein>
<keyword evidence="1" id="KW-0812">Transmembrane</keyword>
<dbReference type="AlphaFoldDB" id="A0A7J3M4R6"/>
<reference evidence="2" key="1">
    <citation type="journal article" date="2020" name="mSystems">
        <title>Genome- and Community-Level Interaction Insights into Carbon Utilization and Element Cycling Functions of Hydrothermarchaeota in Hydrothermal Sediment.</title>
        <authorList>
            <person name="Zhou Z."/>
            <person name="Liu Y."/>
            <person name="Xu W."/>
            <person name="Pan J."/>
            <person name="Luo Z.H."/>
            <person name="Li M."/>
        </authorList>
    </citation>
    <scope>NUCLEOTIDE SEQUENCE [LARGE SCALE GENOMIC DNA]</scope>
    <source>
        <strain evidence="2">SpSt-587</strain>
    </source>
</reference>
<accession>A0A7J3M4R6</accession>
<comment type="caution">
    <text evidence="2">The sequence shown here is derived from an EMBL/GenBank/DDBJ whole genome shotgun (WGS) entry which is preliminary data.</text>
</comment>
<feature type="transmembrane region" description="Helical" evidence="1">
    <location>
        <begin position="187"/>
        <end position="211"/>
    </location>
</feature>
<evidence type="ECO:0000313" key="2">
    <source>
        <dbReference type="EMBL" id="HGT83274.1"/>
    </source>
</evidence>
<sequence>MGKKELGIGIVLAVSFIALLGLMMSPIVDGKNFIAYADERFDTYAKHSSYFIPEIKSEAGKFQSAVSLEIDMKSEESAKKTSMLYADFAEQKGSKVVVNGKLGDILVLALNDAEKGYHNDERYFEEKYGMSAKETLYLWHTSLGLIAKKLEQEQRFEESLFIKTQILMRAIEPAYNFYGLEATPIDIMGGVLLIFYVIYTLWWGFAIYFIFEGIGIKVKKAKSKKEV</sequence>
<keyword evidence="1" id="KW-1133">Transmembrane helix</keyword>
<evidence type="ECO:0000256" key="1">
    <source>
        <dbReference type="SAM" id="Phobius"/>
    </source>
</evidence>